<reference evidence="2" key="1">
    <citation type="submission" date="2015-01" db="EMBL/GenBank/DDBJ databases">
        <title>The Genome Sequence of Cryptococcus gattii CA1280.</title>
        <authorList>
            <consortium name="The Broad Institute Genomics Platform"/>
            <person name="Cuomo C."/>
            <person name="Litvintseva A."/>
            <person name="Chen Y."/>
            <person name="Heitman J."/>
            <person name="Sun S."/>
            <person name="Springer D."/>
            <person name="Dromer F."/>
            <person name="Young S."/>
            <person name="Zeng Q."/>
            <person name="Gargeya S."/>
            <person name="Abouelleil A."/>
            <person name="Alvarado L."/>
            <person name="Chapman S.B."/>
            <person name="Gainer-Dewar J."/>
            <person name="Goldberg J."/>
            <person name="Griggs A."/>
            <person name="Gujja S."/>
            <person name="Hansen M."/>
            <person name="Howarth C."/>
            <person name="Imamovic A."/>
            <person name="Larimer J."/>
            <person name="Murphy C."/>
            <person name="Naylor J."/>
            <person name="Pearson M."/>
            <person name="Priest M."/>
            <person name="Roberts A."/>
            <person name="Saif S."/>
            <person name="Shea T."/>
            <person name="Sykes S."/>
            <person name="Wortman J."/>
            <person name="Nusbaum C."/>
            <person name="Birren B."/>
        </authorList>
    </citation>
    <scope>NUCLEOTIDE SEQUENCE [LARGE SCALE GENOMIC DNA]</scope>
    <source>
        <strain evidence="2">CA1280</strain>
    </source>
</reference>
<dbReference type="HOGENOM" id="CLU_2722164_0_0_1"/>
<accession>A0A0D0V9W5</accession>
<organism evidence="2">
    <name type="scientific">Cryptococcus bacillisporus CA1280</name>
    <dbReference type="NCBI Taxonomy" id="1296109"/>
    <lineage>
        <taxon>Eukaryota</taxon>
        <taxon>Fungi</taxon>
        <taxon>Dikarya</taxon>
        <taxon>Basidiomycota</taxon>
        <taxon>Agaricomycotina</taxon>
        <taxon>Tremellomycetes</taxon>
        <taxon>Tremellales</taxon>
        <taxon>Cryptococcaceae</taxon>
        <taxon>Cryptococcus</taxon>
        <taxon>Cryptococcus gattii species complex</taxon>
    </lineage>
</organism>
<protein>
    <submittedName>
        <fullName evidence="2">Uncharacterized protein</fullName>
    </submittedName>
</protein>
<dbReference type="EMBL" id="KN848002">
    <property type="protein sequence ID" value="KIR44356.1"/>
    <property type="molecule type" value="Genomic_DNA"/>
</dbReference>
<name>A0A0D0V9W5_CRYGA</name>
<proteinExistence type="predicted"/>
<feature type="region of interest" description="Disordered" evidence="1">
    <location>
        <begin position="30"/>
        <end position="72"/>
    </location>
</feature>
<dbReference type="AlphaFoldDB" id="A0A0D0V9W5"/>
<feature type="compositionally biased region" description="Low complexity" evidence="1">
    <location>
        <begin position="46"/>
        <end position="58"/>
    </location>
</feature>
<gene>
    <name evidence="2" type="ORF">I312_06441</name>
</gene>
<evidence type="ECO:0000313" key="2">
    <source>
        <dbReference type="EMBL" id="KIR44356.1"/>
    </source>
</evidence>
<evidence type="ECO:0000256" key="1">
    <source>
        <dbReference type="SAM" id="MobiDB-lite"/>
    </source>
</evidence>
<sequence>MSDLPPGDEGDDEVCNDRAIAGRSKLVLPAPPTTWAASHSGKAPISSTASRASRSYRSVPLKYYSEDTKRPE</sequence>